<dbReference type="InterPro" id="IPR006530">
    <property type="entry name" value="YD"/>
</dbReference>
<dbReference type="Pfam" id="PF07591">
    <property type="entry name" value="PT-HINT"/>
    <property type="match status" value="1"/>
</dbReference>
<dbReference type="InterPro" id="IPR056823">
    <property type="entry name" value="TEN-like_YD-shell"/>
</dbReference>
<dbReference type="Pfam" id="PF20148">
    <property type="entry name" value="DUF6531"/>
    <property type="match status" value="1"/>
</dbReference>
<evidence type="ECO:0000259" key="5">
    <source>
        <dbReference type="PROSITE" id="PS50025"/>
    </source>
</evidence>
<dbReference type="InterPro" id="IPR001791">
    <property type="entry name" value="Laminin_G"/>
</dbReference>
<dbReference type="Gene3D" id="2.170.16.10">
    <property type="entry name" value="Hedgehog/Intein (Hint) domain"/>
    <property type="match status" value="1"/>
</dbReference>
<evidence type="ECO:0000256" key="4">
    <source>
        <dbReference type="SAM" id="MobiDB-lite"/>
    </source>
</evidence>
<evidence type="ECO:0000256" key="3">
    <source>
        <dbReference type="ARBA" id="ARBA00023157"/>
    </source>
</evidence>
<dbReference type="Pfam" id="PF13385">
    <property type="entry name" value="Laminin_G_3"/>
    <property type="match status" value="3"/>
</dbReference>
<dbReference type="InterPro" id="IPR031325">
    <property type="entry name" value="RHS_repeat"/>
</dbReference>
<accession>A0A1C4Y3Y3</accession>
<dbReference type="EMBL" id="LT607413">
    <property type="protein sequence ID" value="SCF15380.1"/>
    <property type="molecule type" value="Genomic_DNA"/>
</dbReference>
<name>A0A1C4Y3Y3_MICEC</name>
<dbReference type="InParanoid" id="A0A1C4Y3Y3"/>
<dbReference type="InterPro" id="IPR036844">
    <property type="entry name" value="Hint_dom_sf"/>
</dbReference>
<sequence length="3612" mass="384493">MGGRRKRARKAVGDRATWRGRAARRVAVLLILTLTLSVGAPQQPLTHQGSSGFPLTWFWNLLSLRPSWAEPPTPKQQTGRSPDRGHYVESPTFKDPGTSATARNELKLHKSYRPTAGKATTGSVRGFERATSRRLPEAATDKSDMFQNADGSYTRRVYHEPINFKDELGRWQPIDNTLYQADERLRVKSNPAEVTFASDAASAEDSLVRMNLGAGKVLGYGLAGASIGNPSLEGSTATYSRVFPDVDLTLRAQGGQVKESLVFHSPNVATEYLYPLQLTGLTAQVDEDGVVVFLDRKGAVAARMPVGWMEDAAVDRTGAGAISYGVRYDIVPGADGPALKVSIDGDWLRDPARKFPVVLDPTATQYTTNGDTYVQSGTTEPVRSSETSVAVGTFDGGTGKAKGLLPFPTFGSTFAGKKLSAADLNLFLTYQGVGTDCHARRFDVHRVEENWWASSVTYGTFPSYSASIGNASPNSATACGNTAAVRNVGSWVSVPMDVNEINKWVTGGSTYGLALTASETDSTAWKRFTSTDAGVNCSNSVYGTVSCAPFIDITYTDNVAPQVDLRYPSNNVAVDTLTPELLAQGHDPDSWPNKGLRYNFTISTDQGTPITSSGWVDSGVWKVPAGVLAWKKTYLYSVQVNDHSSTGPTTPTYAFNTQVPQPTVTSSLAQNGGKGYDPSVGNYTTSDTDAQIATAGPALTISRDYNSLDTRVDSAFGRGWSSVLDMQVREVRDAAGNLQTAAVRYPDGQEAAFGRNNDGTWVAPLGRYSVFKAITGGYSQTDKDSTTYEFTQSAGNGVYRITKITDSSGRALTFRYDTNGRVDLLTSVSSGRTLGVTWSTPPNSDHPHVVTVTTNPVVTGSPATAQTWTYTYDDDLLETVCEPDAGTQCASYDYTWVSQHANTVLNTGPYSFWRLNEAPGATTAASAVLSHDGTDNGAYTDVTLGGAPALAESTSTSASFNGTSSRVTLPAKAVNGSSYQSISMWFKTSTPNGVLFSYQKDAVTPGATTGVGYVPALYVGSDGKLRGQFWTGNPATAMSSPGVVTDDQWHHVALVGNGGSQQLYLDGAQVASLTGTISQHTLGATNVYLGAGFLGGTWPSQPHTTATATFFTGSIADVAYHDKAITAADVAAMRGSGMAGTAQLYRETSASGRVQAQVVYHSVTGRVSQVTDENGGVWEVGTPTVSGSSAVYVSAVLGSQPTDYWRLGDVEAPADAVNVVYSPHRARYNAVTFDTTQPNGTSPFADTYGAGFNGTSSYIKPYTPYNTVFPGVDYPVDTPTTVEMWFKTPANHATSGVLYSYQRNELHSTPATANWTPALYVGADGYLRGEFWTGSINPITSKTKVNDGNWHHVVLSASSAHQILYLDNKIVGAAGPMVGTNALHSYVGAGTTRSWPSSSGDVSYFKGHIAEFAYYERDLSPLEVDMHFKASKSAFQTGPTATLTPVTTVTVTDPTDKTSKQTFDLVNGNRLLATTDVLGRTTTYGYDIGGFESIEFDPLGMKTVTARDVRGNVVRSTVCRDQEWCDSTYYKYWPDSTTVNLTPDPRNDQVIEVRDARSQSETDNNHLTKLAYDTAGNRQSVTSPPVVGYPAGRSTTMTYSTATTPAVGGGTVPAGLPLTTRSAGGAEQKTEYNSAGDVVRITDPAGLVTEFTYDGLGRTLTKTVKAEAPLGDLTTTYVYDADGQVVEQTDPPVLNQVTGAVHTARTTTTYDADGNVTYRKVEDLTGGDAPRDSTSDYDEHGRPIKTVDAVGDVTLYEYDAYGHTTKTVNCTSNPPAGDPCPSGDVLREVADVYDAAGQHLTTTVTGEDGTSTEVSSKAYYANGNLASETDAMNWVTEYEYDANDNVKKITRTDGVKRFVVEENSYDAIGNLAMQRADNGANWTVYEHDAAGRLVSTTVQPYDLERVTKYTYDADDRVRSTQQLVGQLQTPLQTVENTYDAMGRVTSESVSVRSAGLPIGWWRMDEPSASYEAYDSSPSQRNLYSWNGPIGRSGGAAVFNRAAVYETAQPALVTTQSYSVSAWVRLSDLNQHQTVVGQGGNNTGGFFLRYHQGANRWEFLTTASDSATAAGYAARSTSAPTLNTWAHLVGVFDSGTKQMKLYVNGAQNGTATNPTPWNAPLPLSVGGILIGPNQSNMLNGSIDNVQVFQEALTAFDVSALYGGGNGRTATTTVTPEKLTTSYTVNQRGLVTELTDPMNNKTTFEYDAAGQLAKVVSPSISTETFGGGAPVPAVPVSRTGYNTFGEPTETQDPLTNTVVTRYDGVGRPIKTIMPDYTPPGGTPIVGAETSTVYDKLGQVVSTTDPLGKTTSFEYDSLGNRIKVVDAYGKATDFVYDKVGDLLERVDPTGAKTTATYDYLGRTLTTSQVVRQPTPATHTTTYDYGTGAYGTTPAAGPWLRKVTTPEGVVTSTAYNWVGEPITVTDGANNTTSTEYDGLGRAVKTTLPDLTKQTITYDGAGRTTKVQKLDAANVVQTTEEIGYDRNSNPIWVKDARQTTTNFTYDALGNLTNETQPVTPTSAIATSFGYDLAGNRTRFTDGRNNPFWTTYNSWGLPESRIEPATTAYPNLTDRTFTVAYDAAGRPVRQDSPGGVSVSTTYDDLGRVEQMSGSGAEVATVDRIFDYDDAGRLTSLSVPSGTNIISYDDRGLPLAITGPSDNSSFTYNRDGQLASRTDTAGTTSYTYDTVGRLKTVGNPTTGINVSVLYNKLSQPDTITHGTNNNFRKLTYDSLHRLKTDTLKNAAGTVTLGSITYGYDANGNETSKVTTGFAGSTSNTYVYDLADRLTSWTHGSTSTTYAYDDSGNRTQNGSKTFTYDARNQLLTQNNGTSYQYTPRGTLKQTLSGSVAYTTQTDAFGQVLSQQNIGGTTSTYSYDALGRAIKPGFTYTGIGNDLASDGTATYTRGPSGELLGVGTGSGAGSAYAWTDQHTDLVGLFSATGSALTGSTTYDPLGTVLNTSGMVGNLGYQSEWTDGLSDRVNMLTRWYNTDTGQFDTRDSADVNPVPDSIAANRFQYGDGNPLTTVDPTGHWGWSKFKSAVKSTVKAVSNPVSTFRAAKNTVSSTFKYVSSGRAWSDVKAGAKKFANKTAKAWNTVKKTTVKWAKKKINTVKDAAHSAKKCLSSGVGKCVKQTAKKAVKKAVDSAKSTVEAIKKDPWKFVATAAAALVATVAVGALCATGVGCLIVAGAVAGAMSAGTGYMVDVAQGEEKFSWSNLAGTMIEGGLDGALSGGLGRLGGGGLKYAGAAASRLPSLASRLSGAGKTAGGGAPVRAAGGGAAARSGGGSSGSGPAPEGRRSDAESGAGCGSVAGQRHSFDPSTRVLMADGSAKPIEDLQLGDEVAATDPVTGERAAKPVTFLHVNQDRDLTDVTVRDSGTGKSTVLKTTQHHPFWDATDRRWVDAGQLKPGHRLLVHDDKRLEGDGSGAGVGGGGPPGRQVTVVAVRNFAGDERMHDLTVADIHTYYVLAGKQPVLVHNCDPVFRGTTRGYEGSPGVQSAGVTPTSSDPGVATIFATHSEQYGSHSVVQIALPEDVAGFERYPGYIPREAEVQFDMLPAEFARRASMEIPASTARGILERMGINVPRTIHIDDLNPLLEFTPKLSRNQIAQFVEEARAYGR</sequence>
<dbReference type="CDD" id="cd00110">
    <property type="entry name" value="LamG"/>
    <property type="match status" value="1"/>
</dbReference>
<dbReference type="Gene3D" id="2.60.120.200">
    <property type="match status" value="3"/>
</dbReference>
<reference evidence="7" key="1">
    <citation type="submission" date="2016-06" db="EMBL/GenBank/DDBJ databases">
        <authorList>
            <person name="Varghese N."/>
            <person name="Submissions Spin"/>
        </authorList>
    </citation>
    <scope>NUCLEOTIDE SEQUENCE [LARGE SCALE GENOMIC DNA]</scope>
    <source>
        <strain evidence="7">DSM 43816</strain>
    </source>
</reference>
<dbReference type="PROSITE" id="PS50025">
    <property type="entry name" value="LAM_G_DOMAIN"/>
    <property type="match status" value="1"/>
</dbReference>
<feature type="region of interest" description="Disordered" evidence="4">
    <location>
        <begin position="68"/>
        <end position="145"/>
    </location>
</feature>
<feature type="domain" description="Laminin G" evidence="5">
    <location>
        <begin position="956"/>
        <end position="1141"/>
    </location>
</feature>
<keyword evidence="2" id="KW-0677">Repeat</keyword>
<dbReference type="InterPro" id="IPR003587">
    <property type="entry name" value="Hint_dom_N"/>
</dbReference>
<dbReference type="NCBIfam" id="TIGR01643">
    <property type="entry name" value="YD_repeat_2x"/>
    <property type="match status" value="7"/>
</dbReference>
<dbReference type="Proteomes" id="UP000198253">
    <property type="component" value="Chromosome I"/>
</dbReference>
<evidence type="ECO:0000256" key="1">
    <source>
        <dbReference type="ARBA" id="ARBA00022729"/>
    </source>
</evidence>
<dbReference type="Pfam" id="PF25023">
    <property type="entry name" value="TEN_YD-shell"/>
    <property type="match status" value="1"/>
</dbReference>
<protein>
    <submittedName>
        <fullName evidence="6">RHS repeat-associated core domain-containing protein</fullName>
    </submittedName>
</protein>
<dbReference type="Pfam" id="PF05593">
    <property type="entry name" value="RHS_repeat"/>
    <property type="match status" value="6"/>
</dbReference>
<keyword evidence="7" id="KW-1185">Reference proteome</keyword>
<dbReference type="CDD" id="cd00081">
    <property type="entry name" value="Hint"/>
    <property type="match status" value="1"/>
</dbReference>
<feature type="region of interest" description="Disordered" evidence="4">
    <location>
        <begin position="3256"/>
        <end position="3313"/>
    </location>
</feature>
<evidence type="ECO:0000313" key="7">
    <source>
        <dbReference type="Proteomes" id="UP000198253"/>
    </source>
</evidence>
<keyword evidence="3" id="KW-1015">Disulfide bond</keyword>
<evidence type="ECO:0000313" key="6">
    <source>
        <dbReference type="EMBL" id="SCF15380.1"/>
    </source>
</evidence>
<feature type="compositionally biased region" description="Basic and acidic residues" evidence="4">
    <location>
        <begin position="126"/>
        <end position="144"/>
    </location>
</feature>
<dbReference type="NCBIfam" id="TIGR03696">
    <property type="entry name" value="Rhs_assc_core"/>
    <property type="match status" value="1"/>
</dbReference>
<dbReference type="SMART" id="SM00306">
    <property type="entry name" value="HintN"/>
    <property type="match status" value="1"/>
</dbReference>
<dbReference type="InterPro" id="IPR030934">
    <property type="entry name" value="Intein_C"/>
</dbReference>
<dbReference type="InterPro" id="IPR022385">
    <property type="entry name" value="Rhs_assc_core"/>
</dbReference>
<dbReference type="SUPFAM" id="SSF51294">
    <property type="entry name" value="Hedgehog/intein (Hint) domain"/>
    <property type="match status" value="1"/>
</dbReference>
<dbReference type="InterPro" id="IPR045351">
    <property type="entry name" value="DUF6531"/>
</dbReference>
<keyword evidence="1" id="KW-0732">Signal</keyword>
<dbReference type="Gene3D" id="2.180.10.10">
    <property type="entry name" value="RHS repeat-associated core"/>
    <property type="match status" value="3"/>
</dbReference>
<dbReference type="InterPro" id="IPR013320">
    <property type="entry name" value="ConA-like_dom_sf"/>
</dbReference>
<feature type="compositionally biased region" description="Gly residues" evidence="4">
    <location>
        <begin position="3257"/>
        <end position="3282"/>
    </location>
</feature>
<dbReference type="InterPro" id="IPR050708">
    <property type="entry name" value="T6SS_VgrG/RHS"/>
</dbReference>
<dbReference type="PANTHER" id="PTHR32305">
    <property type="match status" value="1"/>
</dbReference>
<dbReference type="PANTHER" id="PTHR32305:SF15">
    <property type="entry name" value="PROTEIN RHSA-RELATED"/>
    <property type="match status" value="1"/>
</dbReference>
<dbReference type="SMART" id="SM00560">
    <property type="entry name" value="LamGL"/>
    <property type="match status" value="1"/>
</dbReference>
<dbReference type="SUPFAM" id="SSF49899">
    <property type="entry name" value="Concanavalin A-like lectins/glucanases"/>
    <property type="match status" value="3"/>
</dbReference>
<evidence type="ECO:0000256" key="2">
    <source>
        <dbReference type="ARBA" id="ARBA00022737"/>
    </source>
</evidence>
<dbReference type="InterPro" id="IPR006558">
    <property type="entry name" value="LamG-like"/>
</dbReference>
<dbReference type="PROSITE" id="PS50818">
    <property type="entry name" value="INTEIN_C_TER"/>
    <property type="match status" value="1"/>
</dbReference>
<organism evidence="6 7">
    <name type="scientific">Micromonospora echinospora</name>
    <name type="common">Micromonospora purpurea</name>
    <dbReference type="NCBI Taxonomy" id="1877"/>
    <lineage>
        <taxon>Bacteria</taxon>
        <taxon>Bacillati</taxon>
        <taxon>Actinomycetota</taxon>
        <taxon>Actinomycetes</taxon>
        <taxon>Micromonosporales</taxon>
        <taxon>Micromonosporaceae</taxon>
        <taxon>Micromonospora</taxon>
    </lineage>
</organism>
<proteinExistence type="predicted"/>
<feature type="region of interest" description="Disordered" evidence="4">
    <location>
        <begin position="1722"/>
        <end position="1742"/>
    </location>
</feature>
<dbReference type="SMART" id="SM00282">
    <property type="entry name" value="LamG"/>
    <property type="match status" value="2"/>
</dbReference>
<gene>
    <name evidence="6" type="ORF">GA0070618_3568</name>
</gene>